<evidence type="ECO:0000313" key="4">
    <source>
        <dbReference type="EMBL" id="KAA1415950.1"/>
    </source>
</evidence>
<keyword evidence="2" id="KW-0442">Lipid degradation</keyword>
<dbReference type="GO" id="GO:0016042">
    <property type="term" value="P:lipid catabolic process"/>
    <property type="evidence" value="ECO:0007669"/>
    <property type="project" value="UniProtKB-UniRule"/>
</dbReference>
<feature type="active site" description="Proton acceptor" evidence="2">
    <location>
        <position position="202"/>
    </location>
</feature>
<feature type="active site" description="Nucleophile" evidence="2">
    <location>
        <position position="48"/>
    </location>
</feature>
<reference evidence="4 5" key="2">
    <citation type="submission" date="2019-09" db="EMBL/GenBank/DDBJ databases">
        <authorList>
            <person name="Jin C."/>
        </authorList>
    </citation>
    <scope>NUCLEOTIDE SEQUENCE [LARGE SCALE GENOMIC DNA]</scope>
    <source>
        <strain evidence="4 5">BN130099</strain>
    </source>
</reference>
<gene>
    <name evidence="4" type="ORF">F0U44_20185</name>
</gene>
<protein>
    <submittedName>
        <fullName evidence="4">Patatin</fullName>
    </submittedName>
</protein>
<dbReference type="SUPFAM" id="SSF52151">
    <property type="entry name" value="FabD/lysophospholipase-like"/>
    <property type="match status" value="1"/>
</dbReference>
<dbReference type="Gene3D" id="3.40.1090.10">
    <property type="entry name" value="Cytosolic phospholipase A2 catalytic domain"/>
    <property type="match status" value="2"/>
</dbReference>
<keyword evidence="2" id="KW-0378">Hydrolase</keyword>
<dbReference type="EMBL" id="VUJV01000008">
    <property type="protein sequence ID" value="KAA1415950.1"/>
    <property type="molecule type" value="Genomic_DNA"/>
</dbReference>
<organism evidence="4 5">
    <name type="scientific">Nocardioides humilatus</name>
    <dbReference type="NCBI Taxonomy" id="2607660"/>
    <lineage>
        <taxon>Bacteria</taxon>
        <taxon>Bacillati</taxon>
        <taxon>Actinomycetota</taxon>
        <taxon>Actinomycetes</taxon>
        <taxon>Propionibacteriales</taxon>
        <taxon>Nocardioidaceae</taxon>
        <taxon>Nocardioides</taxon>
    </lineage>
</organism>
<dbReference type="Pfam" id="PF01734">
    <property type="entry name" value="Patatin"/>
    <property type="match status" value="1"/>
</dbReference>
<reference evidence="4 5" key="1">
    <citation type="submission" date="2019-09" db="EMBL/GenBank/DDBJ databases">
        <title>Nocardioides panacisoli sp. nov., isolated from the soil of a ginseng field.</title>
        <authorList>
            <person name="Cho C."/>
        </authorList>
    </citation>
    <scope>NUCLEOTIDE SEQUENCE [LARGE SCALE GENOMIC DNA]</scope>
    <source>
        <strain evidence="4 5">BN130099</strain>
    </source>
</reference>
<feature type="short sequence motif" description="DGA/G" evidence="2">
    <location>
        <begin position="202"/>
        <end position="204"/>
    </location>
</feature>
<evidence type="ECO:0000256" key="1">
    <source>
        <dbReference type="ARBA" id="ARBA00023098"/>
    </source>
</evidence>
<feature type="domain" description="PNPLA" evidence="3">
    <location>
        <begin position="11"/>
        <end position="216"/>
    </location>
</feature>
<evidence type="ECO:0000256" key="2">
    <source>
        <dbReference type="PROSITE-ProRule" id="PRU01161"/>
    </source>
</evidence>
<dbReference type="AlphaFoldDB" id="A0A5B1L856"/>
<proteinExistence type="predicted"/>
<evidence type="ECO:0000259" key="3">
    <source>
        <dbReference type="PROSITE" id="PS51635"/>
    </source>
</evidence>
<feature type="short sequence motif" description="GXSXG" evidence="2">
    <location>
        <begin position="46"/>
        <end position="50"/>
    </location>
</feature>
<dbReference type="Proteomes" id="UP000325003">
    <property type="component" value="Unassembled WGS sequence"/>
</dbReference>
<dbReference type="GO" id="GO:0016787">
    <property type="term" value="F:hydrolase activity"/>
    <property type="evidence" value="ECO:0007669"/>
    <property type="project" value="UniProtKB-UniRule"/>
</dbReference>
<comment type="caution">
    <text evidence="4">The sequence shown here is derived from an EMBL/GenBank/DDBJ whole genome shotgun (WGS) entry which is preliminary data.</text>
</comment>
<keyword evidence="1 2" id="KW-0443">Lipid metabolism</keyword>
<dbReference type="InterPro" id="IPR016035">
    <property type="entry name" value="Acyl_Trfase/lysoPLipase"/>
</dbReference>
<sequence>MRAPMTRKALVIGAGGVTGLAWSSGTLAALEAQTGWDPRTAGVVIGTSQGSYLGGLLASGISTAELTRWYRKELPDTHPLRTRAESRPAAAVRRRRIPVPASPALVARLGRISTLAALSGLVPAGGGSLDAFLAPLAALAGTTDWVDHPDFRVTALDYDNGRRVVFGAPGPDRPPALEAVRASCTVPGGFPPVVINGRRFIDGGAHSTTNADLALNADLDEVVVLAPMAGEGRGLLRGFANRHLRAEVAALRSAGVAVRVLTPTAEDVAVMGANPQDPAQRFRIFDTALASGPRRVERAYR</sequence>
<evidence type="ECO:0000313" key="5">
    <source>
        <dbReference type="Proteomes" id="UP000325003"/>
    </source>
</evidence>
<dbReference type="RefSeq" id="WP_149730176.1">
    <property type="nucleotide sequence ID" value="NZ_VUJV01000008.1"/>
</dbReference>
<dbReference type="PROSITE" id="PS51635">
    <property type="entry name" value="PNPLA"/>
    <property type="match status" value="1"/>
</dbReference>
<accession>A0A5B1L856</accession>
<dbReference type="InterPro" id="IPR002641">
    <property type="entry name" value="PNPLA_dom"/>
</dbReference>
<name>A0A5B1L856_9ACTN</name>
<comment type="caution">
    <text evidence="2">Lacks conserved residue(s) required for the propagation of feature annotation.</text>
</comment>
<keyword evidence="5" id="KW-1185">Reference proteome</keyword>